<dbReference type="InterPro" id="IPR000835">
    <property type="entry name" value="HTH_MarR-typ"/>
</dbReference>
<dbReference type="EMBL" id="CP158299">
    <property type="protein sequence ID" value="XBV84634.1"/>
    <property type="molecule type" value="Genomic_DNA"/>
</dbReference>
<dbReference type="SMART" id="SM00347">
    <property type="entry name" value="HTH_MARR"/>
    <property type="match status" value="1"/>
</dbReference>
<dbReference type="InterPro" id="IPR039422">
    <property type="entry name" value="MarR/SlyA-like"/>
</dbReference>
<protein>
    <submittedName>
        <fullName evidence="2">MarR family transcriptional regulator</fullName>
    </submittedName>
</protein>
<organism evidence="2">
    <name type="scientific">Deinococcus sonorensis KR-87</name>
    <dbReference type="NCBI Taxonomy" id="694439"/>
    <lineage>
        <taxon>Bacteria</taxon>
        <taxon>Thermotogati</taxon>
        <taxon>Deinococcota</taxon>
        <taxon>Deinococci</taxon>
        <taxon>Deinococcales</taxon>
        <taxon>Deinococcaceae</taxon>
        <taxon>Deinococcus</taxon>
    </lineage>
</organism>
<dbReference type="GO" id="GO:0006950">
    <property type="term" value="P:response to stress"/>
    <property type="evidence" value="ECO:0007669"/>
    <property type="project" value="TreeGrafter"/>
</dbReference>
<dbReference type="RefSeq" id="WP_350242671.1">
    <property type="nucleotide sequence ID" value="NZ_CP158299.1"/>
</dbReference>
<dbReference type="SUPFAM" id="SSF46785">
    <property type="entry name" value="Winged helix' DNA-binding domain"/>
    <property type="match status" value="1"/>
</dbReference>
<feature type="domain" description="HTH marR-type" evidence="1">
    <location>
        <begin position="21"/>
        <end position="161"/>
    </location>
</feature>
<dbReference type="PROSITE" id="PS50995">
    <property type="entry name" value="HTH_MARR_2"/>
    <property type="match status" value="1"/>
</dbReference>
<dbReference type="Gene3D" id="1.10.10.10">
    <property type="entry name" value="Winged helix-like DNA-binding domain superfamily/Winged helix DNA-binding domain"/>
    <property type="match status" value="1"/>
</dbReference>
<evidence type="ECO:0000313" key="2">
    <source>
        <dbReference type="EMBL" id="XBV84634.1"/>
    </source>
</evidence>
<dbReference type="GO" id="GO:0003700">
    <property type="term" value="F:DNA-binding transcription factor activity"/>
    <property type="evidence" value="ECO:0007669"/>
    <property type="project" value="InterPro"/>
</dbReference>
<dbReference type="KEGG" id="dsc:ABOD76_14425"/>
<dbReference type="PRINTS" id="PR00598">
    <property type="entry name" value="HTHMARR"/>
</dbReference>
<dbReference type="InterPro" id="IPR036388">
    <property type="entry name" value="WH-like_DNA-bd_sf"/>
</dbReference>
<reference evidence="2" key="1">
    <citation type="submission" date="2024-06" db="EMBL/GenBank/DDBJ databases">
        <title>Draft Genome Sequence of Deinococcus sonorensis Type Strain KR-87, a Biofilm Producing Representative of the Genus Deinococcus.</title>
        <authorList>
            <person name="Boren L.S."/>
            <person name="Grosso R.A."/>
            <person name="Hugenberg-Cox A.N."/>
            <person name="Hill J.T.E."/>
            <person name="Albert C.M."/>
            <person name="Tuohy J.M."/>
        </authorList>
    </citation>
    <scope>NUCLEOTIDE SEQUENCE</scope>
    <source>
        <strain evidence="2">KR-87</strain>
    </source>
</reference>
<gene>
    <name evidence="2" type="ORF">ABOD76_14425</name>
</gene>
<dbReference type="PANTHER" id="PTHR33164:SF57">
    <property type="entry name" value="MARR-FAMILY TRANSCRIPTIONAL REGULATOR"/>
    <property type="match status" value="1"/>
</dbReference>
<evidence type="ECO:0000259" key="1">
    <source>
        <dbReference type="PROSITE" id="PS50995"/>
    </source>
</evidence>
<sequence>MKEESPTLSHSPEVPAETPLAAQLGHEMKTLHRYISSRVMGAMQEQLHDDELSFRQMGAMHQLRAHAPLSVSRLAELTGLSLSATSHMTDRLVQRGYAERRENPEDRRAKLLALTPRGLELVSGMDRRFTDAYREAFAHVSPDAIQAAIVSIQAIIAELRSEYPDLSPCQKEQP</sequence>
<dbReference type="PANTHER" id="PTHR33164">
    <property type="entry name" value="TRANSCRIPTIONAL REGULATOR, MARR FAMILY"/>
    <property type="match status" value="1"/>
</dbReference>
<dbReference type="Pfam" id="PF01047">
    <property type="entry name" value="MarR"/>
    <property type="match status" value="1"/>
</dbReference>
<name>A0AAU7U7Q8_9DEIO</name>
<proteinExistence type="predicted"/>
<dbReference type="InterPro" id="IPR036390">
    <property type="entry name" value="WH_DNA-bd_sf"/>
</dbReference>
<accession>A0AAU7U7Q8</accession>
<dbReference type="AlphaFoldDB" id="A0AAU7U7Q8"/>